<evidence type="ECO:0000256" key="4">
    <source>
        <dbReference type="ARBA" id="ARBA00022840"/>
    </source>
</evidence>
<keyword evidence="2" id="KW-0677">Repeat</keyword>
<dbReference type="Pfam" id="PF00005">
    <property type="entry name" value="ABC_tran"/>
    <property type="match status" value="1"/>
</dbReference>
<dbReference type="GO" id="GO:0042626">
    <property type="term" value="F:ATPase-coupled transmembrane transporter activity"/>
    <property type="evidence" value="ECO:0007669"/>
    <property type="project" value="TreeGrafter"/>
</dbReference>
<dbReference type="InterPro" id="IPR003593">
    <property type="entry name" value="AAA+_ATPase"/>
</dbReference>
<dbReference type="Proteomes" id="UP000694050">
    <property type="component" value="Unassembled WGS sequence"/>
</dbReference>
<proteinExistence type="predicted"/>
<evidence type="ECO:0000313" key="7">
    <source>
        <dbReference type="Proteomes" id="UP000694050"/>
    </source>
</evidence>
<comment type="caution">
    <text evidence="6">The sequence shown here is derived from an EMBL/GenBank/DDBJ whole genome shotgun (WGS) entry which is preliminary data.</text>
</comment>
<protein>
    <submittedName>
        <fullName evidence="6">Metal resistance protein YCF1</fullName>
    </submittedName>
</protein>
<dbReference type="InterPro" id="IPR003439">
    <property type="entry name" value="ABC_transporter-like_ATP-bd"/>
</dbReference>
<comment type="subcellular location">
    <subcellularLocation>
        <location evidence="1">Vacuole membrane</location>
        <topology evidence="1">Multi-pass membrane protein</topology>
    </subcellularLocation>
</comment>
<dbReference type="GO" id="GO:0000329">
    <property type="term" value="C:fungal-type vacuole membrane"/>
    <property type="evidence" value="ECO:0007669"/>
    <property type="project" value="UniProtKB-ARBA"/>
</dbReference>
<dbReference type="InterPro" id="IPR050173">
    <property type="entry name" value="ABC_transporter_C-like"/>
</dbReference>
<dbReference type="EMBL" id="JAELUQ010000014">
    <property type="protein sequence ID" value="KAG7403830.1"/>
    <property type="molecule type" value="Genomic_DNA"/>
</dbReference>
<sequence>MNLNLDFKPGEKIGVVGRTGAGKSSLALALFRIIEPLNGGIYIDDVDISTIGVSDLRQRLTVIPQDPALFEGIVRENLDPSEEHDDTELWAALELARLKEHVASMADGLDAKIYEGGNTNHMHLLKADSAAVDTETNVHLQKTLRENIFSNRTVITIAHRINTIIDSDRIVVLEKGAAVEFDTPATLMQQKGAFYRLVMEAGLLI</sequence>
<accession>A0A8J5NPD5</accession>
<evidence type="ECO:0000313" key="6">
    <source>
        <dbReference type="EMBL" id="KAG7403830.1"/>
    </source>
</evidence>
<dbReference type="PANTHER" id="PTHR24223">
    <property type="entry name" value="ATP-BINDING CASSETTE SUB-FAMILY C"/>
    <property type="match status" value="1"/>
</dbReference>
<dbReference type="GO" id="GO:0005524">
    <property type="term" value="F:ATP binding"/>
    <property type="evidence" value="ECO:0007669"/>
    <property type="project" value="UniProtKB-KW"/>
</dbReference>
<dbReference type="SMART" id="SM00382">
    <property type="entry name" value="AAA"/>
    <property type="match status" value="1"/>
</dbReference>
<dbReference type="AlphaFoldDB" id="A0A8J5NPD5"/>
<evidence type="ECO:0000259" key="5">
    <source>
        <dbReference type="PROSITE" id="PS50893"/>
    </source>
</evidence>
<evidence type="ECO:0000256" key="2">
    <source>
        <dbReference type="ARBA" id="ARBA00022737"/>
    </source>
</evidence>
<evidence type="ECO:0000256" key="1">
    <source>
        <dbReference type="ARBA" id="ARBA00004128"/>
    </source>
</evidence>
<organism evidence="6 7">
    <name type="scientific">Fusarium oxysporum f. sp. rapae</name>
    <dbReference type="NCBI Taxonomy" id="485398"/>
    <lineage>
        <taxon>Eukaryota</taxon>
        <taxon>Fungi</taxon>
        <taxon>Dikarya</taxon>
        <taxon>Ascomycota</taxon>
        <taxon>Pezizomycotina</taxon>
        <taxon>Sordariomycetes</taxon>
        <taxon>Hypocreomycetidae</taxon>
        <taxon>Hypocreales</taxon>
        <taxon>Nectriaceae</taxon>
        <taxon>Fusarium</taxon>
        <taxon>Fusarium oxysporum species complex</taxon>
    </lineage>
</organism>
<dbReference type="PANTHER" id="PTHR24223:SF443">
    <property type="entry name" value="MULTIDRUG-RESISTANCE LIKE PROTEIN 1, ISOFORM I"/>
    <property type="match status" value="1"/>
</dbReference>
<dbReference type="PROSITE" id="PS50893">
    <property type="entry name" value="ABC_TRANSPORTER_2"/>
    <property type="match status" value="1"/>
</dbReference>
<dbReference type="GO" id="GO:0016887">
    <property type="term" value="F:ATP hydrolysis activity"/>
    <property type="evidence" value="ECO:0007669"/>
    <property type="project" value="InterPro"/>
</dbReference>
<evidence type="ECO:0000256" key="3">
    <source>
        <dbReference type="ARBA" id="ARBA00022741"/>
    </source>
</evidence>
<gene>
    <name evidence="6" type="primary">YCF1-0</name>
    <name evidence="6" type="ORF">Forpe1208_v016048</name>
</gene>
<name>A0A8J5NPD5_FUSOX</name>
<reference evidence="6" key="1">
    <citation type="submission" date="2021-04" db="EMBL/GenBank/DDBJ databases">
        <title>First draft genome resource for Brassicaceae pathogens Fusarium oxysporum f. sp. raphani and Fusarium oxysporum f. sp. rapae.</title>
        <authorList>
            <person name="Asai S."/>
        </authorList>
    </citation>
    <scope>NUCLEOTIDE SEQUENCE</scope>
    <source>
        <strain evidence="6">Tf1208</strain>
    </source>
</reference>
<feature type="domain" description="ABC transporter" evidence="5">
    <location>
        <begin position="1"/>
        <end position="200"/>
    </location>
</feature>
<keyword evidence="3" id="KW-0547">Nucleotide-binding</keyword>
<keyword evidence="4" id="KW-0067">ATP-binding</keyword>